<evidence type="ECO:0000256" key="4">
    <source>
        <dbReference type="PROSITE-ProRule" id="PRU00335"/>
    </source>
</evidence>
<dbReference type="PANTHER" id="PTHR30055">
    <property type="entry name" value="HTH-TYPE TRANSCRIPTIONAL REGULATOR RUTR"/>
    <property type="match status" value="1"/>
</dbReference>
<evidence type="ECO:0000256" key="5">
    <source>
        <dbReference type="SAM" id="MobiDB-lite"/>
    </source>
</evidence>
<keyword evidence="2 4" id="KW-0238">DNA-binding</keyword>
<name>A0AAU7AQ61_9ACTN</name>
<dbReference type="InterPro" id="IPR036271">
    <property type="entry name" value="Tet_transcr_reg_TetR-rel_C_sf"/>
</dbReference>
<protein>
    <recommendedName>
        <fullName evidence="6">HTH tetR-type domain-containing protein</fullName>
    </recommendedName>
</protein>
<dbReference type="EMBL" id="CP114014">
    <property type="protein sequence ID" value="XAY03635.1"/>
    <property type="molecule type" value="Genomic_DNA"/>
</dbReference>
<dbReference type="SUPFAM" id="SSF48498">
    <property type="entry name" value="Tetracyclin repressor-like, C-terminal domain"/>
    <property type="match status" value="1"/>
</dbReference>
<dbReference type="GO" id="GO:0045892">
    <property type="term" value="P:negative regulation of DNA-templated transcription"/>
    <property type="evidence" value="ECO:0007669"/>
    <property type="project" value="InterPro"/>
</dbReference>
<gene>
    <name evidence="7" type="ORF">DSM112329_00455</name>
</gene>
<dbReference type="SUPFAM" id="SSF46689">
    <property type="entry name" value="Homeodomain-like"/>
    <property type="match status" value="1"/>
</dbReference>
<evidence type="ECO:0000256" key="1">
    <source>
        <dbReference type="ARBA" id="ARBA00023015"/>
    </source>
</evidence>
<dbReference type="Pfam" id="PF00440">
    <property type="entry name" value="TetR_N"/>
    <property type="match status" value="1"/>
</dbReference>
<evidence type="ECO:0000256" key="3">
    <source>
        <dbReference type="ARBA" id="ARBA00023163"/>
    </source>
</evidence>
<dbReference type="GO" id="GO:0000976">
    <property type="term" value="F:transcription cis-regulatory region binding"/>
    <property type="evidence" value="ECO:0007669"/>
    <property type="project" value="TreeGrafter"/>
</dbReference>
<accession>A0AAU7AQ61</accession>
<evidence type="ECO:0000259" key="6">
    <source>
        <dbReference type="PROSITE" id="PS50977"/>
    </source>
</evidence>
<dbReference type="AlphaFoldDB" id="A0AAU7AQ61"/>
<dbReference type="InterPro" id="IPR004111">
    <property type="entry name" value="Repressor_TetR_C"/>
</dbReference>
<proteinExistence type="predicted"/>
<sequence>MPCDDFEVSHDSTGTAPADRTLALLWADAEGAPDAAATTAPAPRRRGPQPRQSVPAIVDAAITLADADGLADLTMRRLAVSVGVAPMTLYTYIPGKAELLDLMLDTVYRRMERPPWSAGAGWRERLALVAAANRTLLAAHPWAIGLGTTRPPLGPGVMAKYEHELAALDDAGLDDVARDAALTFLLGFVTAAARAAVDAAAAVAGSGVDDATWWAANGPLLARVLDAERYPLAVRVGAAAGAAQGSAADPAAGYAFGLERVLDGLQALIERSPAG</sequence>
<dbReference type="InterPro" id="IPR050109">
    <property type="entry name" value="HTH-type_TetR-like_transc_reg"/>
</dbReference>
<reference evidence="7" key="1">
    <citation type="submission" date="2022-12" db="EMBL/GenBank/DDBJ databases">
        <title>Paraconexibacter alkalitolerans sp. nov. and Baekduia alba sp. nov., isolated from soil and emended description of the genera Paraconexibacter (Chun et al., 2020) and Baekduia (An et al., 2020).</title>
        <authorList>
            <person name="Vieira S."/>
            <person name="Huber K.J."/>
            <person name="Geppert A."/>
            <person name="Wolf J."/>
            <person name="Neumann-Schaal M."/>
            <person name="Muesken M."/>
            <person name="Overmann J."/>
        </authorList>
    </citation>
    <scope>NUCLEOTIDE SEQUENCE</scope>
    <source>
        <strain evidence="7">AEG42_29</strain>
    </source>
</reference>
<dbReference type="GO" id="GO:0003700">
    <property type="term" value="F:DNA-binding transcription factor activity"/>
    <property type="evidence" value="ECO:0007669"/>
    <property type="project" value="TreeGrafter"/>
</dbReference>
<feature type="domain" description="HTH tetR-type" evidence="6">
    <location>
        <begin position="51"/>
        <end position="111"/>
    </location>
</feature>
<evidence type="ECO:0000256" key="2">
    <source>
        <dbReference type="ARBA" id="ARBA00023125"/>
    </source>
</evidence>
<dbReference type="PROSITE" id="PS50977">
    <property type="entry name" value="HTH_TETR_2"/>
    <property type="match status" value="1"/>
</dbReference>
<evidence type="ECO:0000313" key="7">
    <source>
        <dbReference type="EMBL" id="XAY03635.1"/>
    </source>
</evidence>
<dbReference type="KEGG" id="parq:DSM112329_00455"/>
<feature type="region of interest" description="Disordered" evidence="5">
    <location>
        <begin position="34"/>
        <end position="53"/>
    </location>
</feature>
<keyword evidence="1" id="KW-0805">Transcription regulation</keyword>
<dbReference type="Gene3D" id="1.10.10.60">
    <property type="entry name" value="Homeodomain-like"/>
    <property type="match status" value="1"/>
</dbReference>
<dbReference type="PANTHER" id="PTHR30055:SF151">
    <property type="entry name" value="TRANSCRIPTIONAL REGULATORY PROTEIN"/>
    <property type="match status" value="1"/>
</dbReference>
<keyword evidence="3" id="KW-0804">Transcription</keyword>
<dbReference type="InterPro" id="IPR009057">
    <property type="entry name" value="Homeodomain-like_sf"/>
</dbReference>
<feature type="DNA-binding region" description="H-T-H motif" evidence="4">
    <location>
        <begin position="74"/>
        <end position="93"/>
    </location>
</feature>
<dbReference type="Gene3D" id="1.10.357.10">
    <property type="entry name" value="Tetracycline Repressor, domain 2"/>
    <property type="match status" value="1"/>
</dbReference>
<dbReference type="InterPro" id="IPR001647">
    <property type="entry name" value="HTH_TetR"/>
</dbReference>
<dbReference type="Pfam" id="PF02909">
    <property type="entry name" value="TetR_C_1"/>
    <property type="match status" value="1"/>
</dbReference>
<organism evidence="7">
    <name type="scientific">Paraconexibacter sp. AEG42_29</name>
    <dbReference type="NCBI Taxonomy" id="2997339"/>
    <lineage>
        <taxon>Bacteria</taxon>
        <taxon>Bacillati</taxon>
        <taxon>Actinomycetota</taxon>
        <taxon>Thermoleophilia</taxon>
        <taxon>Solirubrobacterales</taxon>
        <taxon>Paraconexibacteraceae</taxon>
        <taxon>Paraconexibacter</taxon>
    </lineage>
</organism>